<organism evidence="10 11">
    <name type="scientific">Strongyloides stercoralis</name>
    <name type="common">Threadworm</name>
    <dbReference type="NCBI Taxonomy" id="6248"/>
    <lineage>
        <taxon>Eukaryota</taxon>
        <taxon>Metazoa</taxon>
        <taxon>Ecdysozoa</taxon>
        <taxon>Nematoda</taxon>
        <taxon>Chromadorea</taxon>
        <taxon>Rhabditida</taxon>
        <taxon>Tylenchina</taxon>
        <taxon>Panagrolaimomorpha</taxon>
        <taxon>Strongyloidoidea</taxon>
        <taxon>Strongyloididae</taxon>
        <taxon>Strongyloides</taxon>
    </lineage>
</organism>
<sequence>MNVLRNPLADLNHGLESFDALFGGSIPCSSIIALEESNSSEYSEILAKYCIGEGIAHGHKIFIASSDGEDLRNVKDSLLDKIPGISKCKEDDKDVNEKMPTSNDRMRIAWRYRSLNQIDSSLAKSHHLDIHDTLTKEQVLSSDIIGYVSETPTYQELWNYLKTNILNNEIIKNKKGACRIIIDKLGSYVDTTDNLVKFLRLLQMYTRGLHCLIYLTYNEEALEKNILDAILDISNAVFSLISYEHTRGLFDKFNGRLLIKKLPSISSVIPFKPPSVDLIFQKHKRYLEIRVFHLPPALGVEDDIGAKKDCLPGTKRKTPTGNGLKVCLKIRLSSYVLPKIREQFVTPPGYDYKTWFPLHMSVQLTKMEGKLRSVDMIIEVHDARIPITGRNNEFYQKLYAIRPHMLVLNKMDLIDMKAYKRPIENYYNEIGIKNIVWTDCKRRVGKAIADVKKMMLELLRNEIRFNREVKTEYQVMVVGIPNVGKSSLINSLRSNTMGVKHNAVVEGARPGVTVRVQNKVRIMDKPRVYILDTPGVLNPKAKDIESNMKLSICDLILESATNQKYVADYLLYFLNRTGDFSYVDLLHLEEPSDNINEVLFKICKLNNLTKEVYISKIREKVWDHEKAIKLFISLYRKNKYSDHCLDKELLVDYNY</sequence>
<dbReference type="GO" id="GO:0033588">
    <property type="term" value="C:elongator holoenzyme complex"/>
    <property type="evidence" value="ECO:0007669"/>
    <property type="project" value="InterPro"/>
</dbReference>
<dbReference type="InterPro" id="IPR008728">
    <property type="entry name" value="Elongator_complex_protein_4"/>
</dbReference>
<keyword evidence="10" id="KW-1185">Reference proteome</keyword>
<evidence type="ECO:0000256" key="6">
    <source>
        <dbReference type="ARBA" id="ARBA00023134"/>
    </source>
</evidence>
<dbReference type="PANTHER" id="PTHR45782">
    <property type="entry name" value="MITOCHONDRIAL RIBOSOME-ASSOCIATED GTPASE 1"/>
    <property type="match status" value="1"/>
</dbReference>
<accession>A0AAF5DHD6</accession>
<evidence type="ECO:0000259" key="9">
    <source>
        <dbReference type="Pfam" id="PF01926"/>
    </source>
</evidence>
<dbReference type="FunFam" id="1.10.1580.10:FF:000004">
    <property type="entry name" value="Mitochondrial GTPase 1"/>
    <property type="match status" value="1"/>
</dbReference>
<dbReference type="Gene3D" id="3.40.50.300">
    <property type="entry name" value="P-loop containing nucleotide triphosphate hydrolases"/>
    <property type="match status" value="2"/>
</dbReference>
<dbReference type="InterPro" id="IPR023179">
    <property type="entry name" value="GTP-bd_ortho_bundle_sf"/>
</dbReference>
<name>A0AAF5DHD6_STRER</name>
<keyword evidence="3" id="KW-0999">Mitochondrion inner membrane</keyword>
<evidence type="ECO:0000256" key="4">
    <source>
        <dbReference type="ARBA" id="ARBA00022946"/>
    </source>
</evidence>
<dbReference type="GO" id="GO:0005743">
    <property type="term" value="C:mitochondrial inner membrane"/>
    <property type="evidence" value="ECO:0007669"/>
    <property type="project" value="UniProtKB-SubCell"/>
</dbReference>
<keyword evidence="4" id="KW-0809">Transit peptide</keyword>
<comment type="function">
    <text evidence="8">Plays a role in the regulation of the mitochondrial ribosome assembly and of translational activity. Displays mitochondrial GTPase activity.</text>
</comment>
<evidence type="ECO:0000256" key="7">
    <source>
        <dbReference type="ARBA" id="ARBA00023136"/>
    </source>
</evidence>
<feature type="domain" description="G" evidence="9">
    <location>
        <begin position="474"/>
        <end position="557"/>
    </location>
</feature>
<protein>
    <recommendedName>
        <fullName evidence="9">G domain-containing protein</fullName>
    </recommendedName>
</protein>
<dbReference type="Pfam" id="PF01926">
    <property type="entry name" value="MMR_HSR1"/>
    <property type="match status" value="1"/>
</dbReference>
<dbReference type="AlphaFoldDB" id="A0AAF5DHD6"/>
<dbReference type="GO" id="GO:0005525">
    <property type="term" value="F:GTP binding"/>
    <property type="evidence" value="ECO:0007669"/>
    <property type="project" value="UniProtKB-KW"/>
</dbReference>
<dbReference type="Gene3D" id="1.10.1580.10">
    <property type="match status" value="1"/>
</dbReference>
<dbReference type="GO" id="GO:0002098">
    <property type="term" value="P:tRNA wobble uridine modification"/>
    <property type="evidence" value="ECO:0007669"/>
    <property type="project" value="InterPro"/>
</dbReference>
<dbReference type="PANTHER" id="PTHR45782:SF4">
    <property type="entry name" value="MITOCHONDRIAL RIBOSOME-ASSOCIATED GTPASE 1"/>
    <property type="match status" value="1"/>
</dbReference>
<proteinExistence type="predicted"/>
<dbReference type="Proteomes" id="UP000035681">
    <property type="component" value="Unplaced"/>
</dbReference>
<dbReference type="GO" id="GO:0032543">
    <property type="term" value="P:mitochondrial translation"/>
    <property type="evidence" value="ECO:0007669"/>
    <property type="project" value="TreeGrafter"/>
</dbReference>
<dbReference type="InterPro" id="IPR006073">
    <property type="entry name" value="GTP-bd"/>
</dbReference>
<dbReference type="WBParaSite" id="TCONS_00011519.p1">
    <property type="protein sequence ID" value="TCONS_00011519.p1"/>
    <property type="gene ID" value="XLOC_006019"/>
</dbReference>
<dbReference type="PRINTS" id="PR00326">
    <property type="entry name" value="GTP1OBG"/>
</dbReference>
<dbReference type="GO" id="GO:0003924">
    <property type="term" value="F:GTPase activity"/>
    <property type="evidence" value="ECO:0007669"/>
    <property type="project" value="TreeGrafter"/>
</dbReference>
<dbReference type="Pfam" id="PF05625">
    <property type="entry name" value="PAXNEB"/>
    <property type="match status" value="1"/>
</dbReference>
<reference evidence="11" key="1">
    <citation type="submission" date="2024-02" db="UniProtKB">
        <authorList>
            <consortium name="WormBaseParasite"/>
        </authorList>
    </citation>
    <scope>IDENTIFICATION</scope>
</reference>
<evidence type="ECO:0000256" key="8">
    <source>
        <dbReference type="ARBA" id="ARBA00045284"/>
    </source>
</evidence>
<evidence type="ECO:0000256" key="1">
    <source>
        <dbReference type="ARBA" id="ARBA00004443"/>
    </source>
</evidence>
<keyword evidence="6" id="KW-0342">GTP-binding</keyword>
<evidence type="ECO:0000313" key="10">
    <source>
        <dbReference type="Proteomes" id="UP000035681"/>
    </source>
</evidence>
<evidence type="ECO:0000256" key="3">
    <source>
        <dbReference type="ARBA" id="ARBA00022792"/>
    </source>
</evidence>
<dbReference type="FunFam" id="3.40.50.300:FF:000876">
    <property type="entry name" value="Mitochondrial GTPase 1"/>
    <property type="match status" value="1"/>
</dbReference>
<keyword evidence="5" id="KW-0496">Mitochondrion</keyword>
<keyword evidence="2" id="KW-0547">Nucleotide-binding</keyword>
<evidence type="ECO:0000256" key="2">
    <source>
        <dbReference type="ARBA" id="ARBA00022741"/>
    </source>
</evidence>
<keyword evidence="7" id="KW-0472">Membrane</keyword>
<dbReference type="InterPro" id="IPR027417">
    <property type="entry name" value="P-loop_NTPase"/>
</dbReference>
<evidence type="ECO:0000256" key="5">
    <source>
        <dbReference type="ARBA" id="ARBA00023128"/>
    </source>
</evidence>
<evidence type="ECO:0000313" key="11">
    <source>
        <dbReference type="WBParaSite" id="TCONS_00011519.p1"/>
    </source>
</evidence>
<dbReference type="SUPFAM" id="SSF52540">
    <property type="entry name" value="P-loop containing nucleoside triphosphate hydrolases"/>
    <property type="match status" value="1"/>
</dbReference>
<comment type="subcellular location">
    <subcellularLocation>
        <location evidence="1">Mitochondrion inner membrane</location>
        <topology evidence="1">Peripheral membrane protein</topology>
        <orientation evidence="1">Matrix side</orientation>
    </subcellularLocation>
</comment>
<dbReference type="CDD" id="cd01856">
    <property type="entry name" value="YlqF"/>
    <property type="match status" value="1"/>
</dbReference>